<name>A0AAX6MSZ7_9PEZI</name>
<gene>
    <name evidence="2" type="ORF">Daesc_003389</name>
</gene>
<protein>
    <recommendedName>
        <fullName evidence="1">DUF7907 domain-containing protein</fullName>
    </recommendedName>
</protein>
<keyword evidence="3" id="KW-1185">Reference proteome</keyword>
<organism evidence="2 3">
    <name type="scientific">Daldinia eschscholtzii</name>
    <dbReference type="NCBI Taxonomy" id="292717"/>
    <lineage>
        <taxon>Eukaryota</taxon>
        <taxon>Fungi</taxon>
        <taxon>Dikarya</taxon>
        <taxon>Ascomycota</taxon>
        <taxon>Pezizomycotina</taxon>
        <taxon>Sordariomycetes</taxon>
        <taxon>Xylariomycetidae</taxon>
        <taxon>Xylariales</taxon>
        <taxon>Hypoxylaceae</taxon>
        <taxon>Daldinia</taxon>
    </lineage>
</organism>
<sequence length="230" mass="25380">MVNNIIRKKITIDKTTINTLIDMSRPLILFASALGLAGAQTTYPNQSAPFNLVLSSDNSTLNGQKLTACHSGAAVESFCLDDTVQEPQFQTFFFNGSAEAPQDPNFLPSGLITWTFTGGQPPFTSNTAMSFMYNPASNLAFPLIWPTDDSAQPVSFTDDELLAVGANIDDTISPPEPFENYVTYLTDRWAVCTTYWQGYGYVALQYILGEEEPQNPSCQRVEVKRVFLES</sequence>
<proteinExistence type="predicted"/>
<dbReference type="AlphaFoldDB" id="A0AAX6MSZ7"/>
<dbReference type="EMBL" id="JBANMG010000003">
    <property type="protein sequence ID" value="KAK6955745.1"/>
    <property type="molecule type" value="Genomic_DNA"/>
</dbReference>
<dbReference type="Pfam" id="PF25484">
    <property type="entry name" value="DUF7907"/>
    <property type="match status" value="1"/>
</dbReference>
<dbReference type="Proteomes" id="UP001369815">
    <property type="component" value="Unassembled WGS sequence"/>
</dbReference>
<evidence type="ECO:0000259" key="1">
    <source>
        <dbReference type="Pfam" id="PF25484"/>
    </source>
</evidence>
<evidence type="ECO:0000313" key="2">
    <source>
        <dbReference type="EMBL" id="KAK6955745.1"/>
    </source>
</evidence>
<comment type="caution">
    <text evidence="2">The sequence shown here is derived from an EMBL/GenBank/DDBJ whole genome shotgun (WGS) entry which is preliminary data.</text>
</comment>
<dbReference type="InterPro" id="IPR057229">
    <property type="entry name" value="DUF7907"/>
</dbReference>
<accession>A0AAX6MSZ7</accession>
<feature type="domain" description="DUF7907" evidence="1">
    <location>
        <begin position="47"/>
        <end position="226"/>
    </location>
</feature>
<evidence type="ECO:0000313" key="3">
    <source>
        <dbReference type="Proteomes" id="UP001369815"/>
    </source>
</evidence>
<reference evidence="2 3" key="1">
    <citation type="journal article" date="2024" name="Front Chem Biol">
        <title>Unveiling the potential of Daldinia eschscholtzii MFLUCC 19-0629 through bioactivity and bioinformatics studies for enhanced sustainable agriculture production.</title>
        <authorList>
            <person name="Brooks S."/>
            <person name="Weaver J.A."/>
            <person name="Klomchit A."/>
            <person name="Alharthi S.A."/>
            <person name="Onlamun T."/>
            <person name="Nurani R."/>
            <person name="Vong T.K."/>
            <person name="Alberti F."/>
            <person name="Greco C."/>
        </authorList>
    </citation>
    <scope>NUCLEOTIDE SEQUENCE [LARGE SCALE GENOMIC DNA]</scope>
    <source>
        <strain evidence="2">MFLUCC 19-0629</strain>
    </source>
</reference>